<evidence type="ECO:0000313" key="3">
    <source>
        <dbReference type="Proteomes" id="UP000593577"/>
    </source>
</evidence>
<dbReference type="InterPro" id="IPR019557">
    <property type="entry name" value="AminoTfrase-like_pln_mobile"/>
</dbReference>
<accession>A0A7J8Y9R3</accession>
<reference evidence="2 3" key="1">
    <citation type="journal article" date="2019" name="Genome Biol. Evol.">
        <title>Insights into the evolution of the New World diploid cottons (Gossypium, subgenus Houzingenia) based on genome sequencing.</title>
        <authorList>
            <person name="Grover C.E."/>
            <person name="Arick M.A. 2nd"/>
            <person name="Thrash A."/>
            <person name="Conover J.L."/>
            <person name="Sanders W.S."/>
            <person name="Peterson D.G."/>
            <person name="Frelichowski J.E."/>
            <person name="Scheffler J.A."/>
            <person name="Scheffler B.E."/>
            <person name="Wendel J.F."/>
        </authorList>
    </citation>
    <scope>NUCLEOTIDE SEQUENCE [LARGE SCALE GENOMIC DNA]</scope>
    <source>
        <strain evidence="2">185</strain>
        <tissue evidence="2">Leaf</tissue>
    </source>
</reference>
<dbReference type="Pfam" id="PF10536">
    <property type="entry name" value="PMD"/>
    <property type="match status" value="1"/>
</dbReference>
<organism evidence="2 3">
    <name type="scientific">Gossypium aridum</name>
    <name type="common">American cotton</name>
    <name type="synonym">Erioxylum aridum</name>
    <dbReference type="NCBI Taxonomy" id="34290"/>
    <lineage>
        <taxon>Eukaryota</taxon>
        <taxon>Viridiplantae</taxon>
        <taxon>Streptophyta</taxon>
        <taxon>Embryophyta</taxon>
        <taxon>Tracheophyta</taxon>
        <taxon>Spermatophyta</taxon>
        <taxon>Magnoliopsida</taxon>
        <taxon>eudicotyledons</taxon>
        <taxon>Gunneridae</taxon>
        <taxon>Pentapetalae</taxon>
        <taxon>rosids</taxon>
        <taxon>malvids</taxon>
        <taxon>Malvales</taxon>
        <taxon>Malvaceae</taxon>
        <taxon>Malvoideae</taxon>
        <taxon>Gossypium</taxon>
    </lineage>
</organism>
<dbReference type="Proteomes" id="UP000593577">
    <property type="component" value="Unassembled WGS sequence"/>
</dbReference>
<name>A0A7J8Y9R3_GOSAI</name>
<feature type="non-terminal residue" evidence="2">
    <location>
        <position position="180"/>
    </location>
</feature>
<evidence type="ECO:0000313" key="2">
    <source>
        <dbReference type="EMBL" id="MBA0696325.1"/>
    </source>
</evidence>
<dbReference type="InterPro" id="IPR044824">
    <property type="entry name" value="MAIN-like"/>
</dbReference>
<dbReference type="PANTHER" id="PTHR46033:SF8">
    <property type="entry name" value="PROTEIN MAINTENANCE OF MERISTEMS-LIKE"/>
    <property type="match status" value="1"/>
</dbReference>
<dbReference type="AlphaFoldDB" id="A0A7J8Y9R3"/>
<dbReference type="PANTHER" id="PTHR46033">
    <property type="entry name" value="PROTEIN MAIN-LIKE 2"/>
    <property type="match status" value="1"/>
</dbReference>
<sequence>RTGGKIERPKTQTFHLPCSECTITLEGLTLQLGLPVDGRVITRPVIILNKEDLCNALLRKVPNKFQGVLGVVVATIFTSLSRRPLYISTGDKVELSTELCGTTGAAQRYLAIFEWRQNILPPSQGIKALHKLDLWGKSMKIDGNSIRNILTFGKDVISTISGGKEEANSFKEAKTITLES</sequence>
<protein>
    <recommendedName>
        <fullName evidence="1">Aminotransferase-like plant mobile domain-containing protein</fullName>
    </recommendedName>
</protein>
<comment type="caution">
    <text evidence="2">The sequence shown here is derived from an EMBL/GenBank/DDBJ whole genome shotgun (WGS) entry which is preliminary data.</text>
</comment>
<dbReference type="EMBL" id="JABFAA010000011">
    <property type="protein sequence ID" value="MBA0696325.1"/>
    <property type="molecule type" value="Genomic_DNA"/>
</dbReference>
<dbReference type="GO" id="GO:0010073">
    <property type="term" value="P:meristem maintenance"/>
    <property type="evidence" value="ECO:0007669"/>
    <property type="project" value="InterPro"/>
</dbReference>
<gene>
    <name evidence="2" type="ORF">Goari_002883</name>
</gene>
<feature type="domain" description="Aminotransferase-like plant mobile" evidence="1">
    <location>
        <begin position="8"/>
        <end position="65"/>
    </location>
</feature>
<keyword evidence="3" id="KW-1185">Reference proteome</keyword>
<proteinExistence type="predicted"/>
<evidence type="ECO:0000259" key="1">
    <source>
        <dbReference type="Pfam" id="PF10536"/>
    </source>
</evidence>